<feature type="short sequence motif" description="GXGXXG" evidence="4">
    <location>
        <begin position="393"/>
        <end position="398"/>
    </location>
</feature>
<keyword evidence="3 4" id="KW-0443">Lipid metabolism</keyword>
<dbReference type="GO" id="GO:0016020">
    <property type="term" value="C:membrane"/>
    <property type="evidence" value="ECO:0007669"/>
    <property type="project" value="TreeGrafter"/>
</dbReference>
<proteinExistence type="predicted"/>
<dbReference type="GO" id="GO:0047499">
    <property type="term" value="F:calcium-independent phospholipase A2 activity"/>
    <property type="evidence" value="ECO:0007669"/>
    <property type="project" value="TreeGrafter"/>
</dbReference>
<feature type="short sequence motif" description="DGA/G" evidence="4">
    <location>
        <begin position="572"/>
        <end position="574"/>
    </location>
</feature>
<dbReference type="SUPFAM" id="SSF52151">
    <property type="entry name" value="FabD/lysophospholipase-like"/>
    <property type="match status" value="1"/>
</dbReference>
<dbReference type="GO" id="GO:0016042">
    <property type="term" value="P:lipid catabolic process"/>
    <property type="evidence" value="ECO:0007669"/>
    <property type="project" value="UniProtKB-UniRule"/>
</dbReference>
<comment type="caution">
    <text evidence="6">The sequence shown here is derived from an EMBL/GenBank/DDBJ whole genome shotgun (WGS) entry which is preliminary data.</text>
</comment>
<evidence type="ECO:0000313" key="6">
    <source>
        <dbReference type="EMBL" id="KAK7687056.1"/>
    </source>
</evidence>
<evidence type="ECO:0000256" key="3">
    <source>
        <dbReference type="ARBA" id="ARBA00023098"/>
    </source>
</evidence>
<dbReference type="GO" id="GO:0046486">
    <property type="term" value="P:glycerolipid metabolic process"/>
    <property type="evidence" value="ECO:0007669"/>
    <property type="project" value="UniProtKB-ARBA"/>
</dbReference>
<organism evidence="6 7">
    <name type="scientific">Cerrena zonata</name>
    <dbReference type="NCBI Taxonomy" id="2478898"/>
    <lineage>
        <taxon>Eukaryota</taxon>
        <taxon>Fungi</taxon>
        <taxon>Dikarya</taxon>
        <taxon>Basidiomycota</taxon>
        <taxon>Agaricomycotina</taxon>
        <taxon>Agaricomycetes</taxon>
        <taxon>Polyporales</taxon>
        <taxon>Cerrenaceae</taxon>
        <taxon>Cerrena</taxon>
    </lineage>
</organism>
<dbReference type="Gene3D" id="3.40.1090.10">
    <property type="entry name" value="Cytosolic phospholipase A2 catalytic domain"/>
    <property type="match status" value="1"/>
</dbReference>
<dbReference type="PANTHER" id="PTHR24185:SF1">
    <property type="entry name" value="CALCIUM-INDEPENDENT PHOSPHOLIPASE A2-GAMMA"/>
    <property type="match status" value="1"/>
</dbReference>
<dbReference type="EMBL" id="JASBNA010000014">
    <property type="protein sequence ID" value="KAK7687056.1"/>
    <property type="molecule type" value="Genomic_DNA"/>
</dbReference>
<keyword evidence="7" id="KW-1185">Reference proteome</keyword>
<feature type="active site" description="Nucleophile" evidence="4">
    <location>
        <position position="434"/>
    </location>
</feature>
<sequence length="726" mass="81416">MVTLKTIAQMNTVTDVIVESLTGAITTTILFQTEPLDRTFCYRVLQIQLITQSCDQGVIENDPMDSGSGSWFEIMILRPGATTKKNGKDKVLLWHSHNNSFAVDEMTLHGGKLFDRRHQLLNSFQAGDVIAVRACAERKGWMNKIQGGKLTAKLLEEDTFVPNPWSITSGWLGTYTVTESQTCRVSSGNQLVTSKIWFLTPPLNSKFIARLKHIQLFTRAHCSRKGSKAPSDPVEENECWFDLAIFTSEDGEPKTKKGRSLVWRSHSTTRGKVDEHWQNGMSFHRQHELFHSLEPGDMIAVRVCAQFVGRVHIAHSGRLTVTTTTEEFERHNYEWESGHFVKYLEMLKKMLTEQQLHSLYSFSAETQKAAMIFRADSTHGAGSSSLKLLSLDGGGVRGISSLQILQELESTMLSLTGHSEVKPCDYFDMIAGTSTGGLIAIMLGRLEMSIHQCIGTYRTMSAKIFGKRKGDWYDHHVLEDAVKDLVKRYLGNPEEPMRPMEGSKLGTKCKVFVVACKAKGTNVTTPTHIRTYRNTEIQEPFAAWKIWEAARATSAAPTFFQRITVGGVDYIDGGLNANNPVLLLYAEAGLVFGRARRIQCLLTIGTGLPPPVTINNKRICISRALPRALEAIRTMADTQLGLRLLTSGEQIHCLFREYSIVPKEAYYRFNHEERDDGGEVQEPISLDGWLKMEALQHNTIQYLESQGEMMEKCARVLAEGLEVPSE</sequence>
<dbReference type="CDD" id="cd07216">
    <property type="entry name" value="Pat17_PNPLA8_PNPLA9_like3"/>
    <property type="match status" value="1"/>
</dbReference>
<dbReference type="Pfam" id="PF01734">
    <property type="entry name" value="Patatin"/>
    <property type="match status" value="1"/>
</dbReference>
<evidence type="ECO:0000256" key="1">
    <source>
        <dbReference type="ARBA" id="ARBA00022801"/>
    </source>
</evidence>
<name>A0AAW0G214_9APHY</name>
<feature type="short sequence motif" description="GXSXG" evidence="4">
    <location>
        <begin position="432"/>
        <end position="436"/>
    </location>
</feature>
<dbReference type="InterPro" id="IPR016035">
    <property type="entry name" value="Acyl_Trfase/lysoPLipase"/>
</dbReference>
<evidence type="ECO:0000259" key="5">
    <source>
        <dbReference type="PROSITE" id="PS51635"/>
    </source>
</evidence>
<feature type="active site" description="Proton acceptor" evidence="4">
    <location>
        <position position="572"/>
    </location>
</feature>
<accession>A0AAW0G214</accession>
<keyword evidence="1 4" id="KW-0378">Hydrolase</keyword>
<protein>
    <recommendedName>
        <fullName evidence="5">PNPLA domain-containing protein</fullName>
    </recommendedName>
</protein>
<gene>
    <name evidence="6" type="ORF">QCA50_009556</name>
</gene>
<dbReference type="PANTHER" id="PTHR24185">
    <property type="entry name" value="CALCIUM-INDEPENDENT PHOSPHOLIPASE A2-GAMMA"/>
    <property type="match status" value="1"/>
</dbReference>
<dbReference type="InterPro" id="IPR002641">
    <property type="entry name" value="PNPLA_dom"/>
</dbReference>
<dbReference type="GO" id="GO:0019369">
    <property type="term" value="P:arachidonate metabolic process"/>
    <property type="evidence" value="ECO:0007669"/>
    <property type="project" value="TreeGrafter"/>
</dbReference>
<dbReference type="Proteomes" id="UP001385951">
    <property type="component" value="Unassembled WGS sequence"/>
</dbReference>
<evidence type="ECO:0000313" key="7">
    <source>
        <dbReference type="Proteomes" id="UP001385951"/>
    </source>
</evidence>
<dbReference type="PROSITE" id="PS51635">
    <property type="entry name" value="PNPLA"/>
    <property type="match status" value="1"/>
</dbReference>
<evidence type="ECO:0000256" key="2">
    <source>
        <dbReference type="ARBA" id="ARBA00022963"/>
    </source>
</evidence>
<feature type="domain" description="PNPLA" evidence="5">
    <location>
        <begin position="389"/>
        <end position="585"/>
    </location>
</feature>
<reference evidence="6 7" key="1">
    <citation type="submission" date="2022-09" db="EMBL/GenBank/DDBJ databases">
        <authorList>
            <person name="Palmer J.M."/>
        </authorList>
    </citation>
    <scope>NUCLEOTIDE SEQUENCE [LARGE SCALE GENOMIC DNA]</scope>
    <source>
        <strain evidence="6 7">DSM 7382</strain>
    </source>
</reference>
<evidence type="ECO:0000256" key="4">
    <source>
        <dbReference type="PROSITE-ProRule" id="PRU01161"/>
    </source>
</evidence>
<keyword evidence="2 4" id="KW-0442">Lipid degradation</keyword>
<dbReference type="AlphaFoldDB" id="A0AAW0G214"/>